<dbReference type="PROSITE" id="PS50179">
    <property type="entry name" value="VHS"/>
    <property type="match status" value="1"/>
</dbReference>
<keyword evidence="5" id="KW-0677">Repeat</keyword>
<evidence type="ECO:0000256" key="7">
    <source>
        <dbReference type="ARBA" id="ARBA00022771"/>
    </source>
</evidence>
<feature type="region of interest" description="Disordered" evidence="11">
    <location>
        <begin position="238"/>
        <end position="292"/>
    </location>
</feature>
<evidence type="ECO:0000256" key="8">
    <source>
        <dbReference type="ARBA" id="ARBA00022833"/>
    </source>
</evidence>
<evidence type="ECO:0000256" key="6">
    <source>
        <dbReference type="ARBA" id="ARBA00022753"/>
    </source>
</evidence>
<dbReference type="InterPro" id="IPR013083">
    <property type="entry name" value="Znf_RING/FYVE/PHD"/>
</dbReference>
<dbReference type="Pfam" id="PF02809">
    <property type="entry name" value="UIM"/>
    <property type="match status" value="2"/>
</dbReference>
<dbReference type="Gene3D" id="1.20.5.1940">
    <property type="match status" value="1"/>
</dbReference>
<keyword evidence="9" id="KW-0472">Membrane</keyword>
<dbReference type="InterPro" id="IPR003903">
    <property type="entry name" value="UIM_dom"/>
</dbReference>
<dbReference type="EMBL" id="JAIXMP010000001">
    <property type="protein sequence ID" value="KAI9278317.1"/>
    <property type="molecule type" value="Genomic_DNA"/>
</dbReference>
<comment type="caution">
    <text evidence="14">The sequence shown here is derived from an EMBL/GenBank/DDBJ whole genome shotgun (WGS) entry which is preliminary data.</text>
</comment>
<proteinExistence type="inferred from homology"/>
<feature type="compositionally biased region" description="Polar residues" evidence="11">
    <location>
        <begin position="486"/>
        <end position="500"/>
    </location>
</feature>
<evidence type="ECO:0000256" key="5">
    <source>
        <dbReference type="ARBA" id="ARBA00022737"/>
    </source>
</evidence>
<gene>
    <name evidence="14" type="ORF">BDA99DRAFT_491836</name>
</gene>
<evidence type="ECO:0000256" key="10">
    <source>
        <dbReference type="PROSITE-ProRule" id="PRU00091"/>
    </source>
</evidence>
<keyword evidence="4" id="KW-0479">Metal-binding</keyword>
<dbReference type="GO" id="GO:0010008">
    <property type="term" value="C:endosome membrane"/>
    <property type="evidence" value="ECO:0007669"/>
    <property type="project" value="UniProtKB-SubCell"/>
</dbReference>
<evidence type="ECO:0000256" key="1">
    <source>
        <dbReference type="ARBA" id="ARBA00004125"/>
    </source>
</evidence>
<dbReference type="InterPro" id="IPR017455">
    <property type="entry name" value="Znf_FYVE-rel"/>
</dbReference>
<dbReference type="Pfam" id="PF00790">
    <property type="entry name" value="VHS"/>
    <property type="match status" value="1"/>
</dbReference>
<dbReference type="GO" id="GO:0032266">
    <property type="term" value="F:phosphatidylinositol-3-phosphate binding"/>
    <property type="evidence" value="ECO:0007669"/>
    <property type="project" value="TreeGrafter"/>
</dbReference>
<dbReference type="GO" id="GO:0033565">
    <property type="term" value="C:ESCRT-0 complex"/>
    <property type="evidence" value="ECO:0007669"/>
    <property type="project" value="TreeGrafter"/>
</dbReference>
<evidence type="ECO:0000256" key="2">
    <source>
        <dbReference type="ARBA" id="ARBA00008597"/>
    </source>
</evidence>
<reference evidence="14" key="2">
    <citation type="submission" date="2023-02" db="EMBL/GenBank/DDBJ databases">
        <authorList>
            <consortium name="DOE Joint Genome Institute"/>
            <person name="Mondo S.J."/>
            <person name="Chang Y."/>
            <person name="Wang Y."/>
            <person name="Ahrendt S."/>
            <person name="Andreopoulos W."/>
            <person name="Barry K."/>
            <person name="Beard J."/>
            <person name="Benny G.L."/>
            <person name="Blankenship S."/>
            <person name="Bonito G."/>
            <person name="Cuomo C."/>
            <person name="Desiro A."/>
            <person name="Gervers K.A."/>
            <person name="Hundley H."/>
            <person name="Kuo A."/>
            <person name="LaButti K."/>
            <person name="Lang B.F."/>
            <person name="Lipzen A."/>
            <person name="O'Donnell K."/>
            <person name="Pangilinan J."/>
            <person name="Reynolds N."/>
            <person name="Sandor L."/>
            <person name="Smith M.W."/>
            <person name="Tsang A."/>
            <person name="Grigoriev I.V."/>
            <person name="Stajich J.E."/>
            <person name="Spatafora J.W."/>
        </authorList>
    </citation>
    <scope>NUCLEOTIDE SEQUENCE</scope>
    <source>
        <strain evidence="14">RSA 2281</strain>
    </source>
</reference>
<dbReference type="GO" id="GO:0006623">
    <property type="term" value="P:protein targeting to vacuole"/>
    <property type="evidence" value="ECO:0007669"/>
    <property type="project" value="TreeGrafter"/>
</dbReference>
<dbReference type="SUPFAM" id="SSF57903">
    <property type="entry name" value="FYVE/PHD zinc finger"/>
    <property type="match status" value="1"/>
</dbReference>
<evidence type="ECO:0000313" key="15">
    <source>
        <dbReference type="Proteomes" id="UP001209540"/>
    </source>
</evidence>
<accession>A0AAD5KQT5</accession>
<feature type="compositionally biased region" description="Low complexity" evidence="11">
    <location>
        <begin position="551"/>
        <end position="576"/>
    </location>
</feature>
<dbReference type="SMART" id="SM00288">
    <property type="entry name" value="VHS"/>
    <property type="match status" value="1"/>
</dbReference>
<dbReference type="GO" id="GO:0043130">
    <property type="term" value="F:ubiquitin binding"/>
    <property type="evidence" value="ECO:0007669"/>
    <property type="project" value="InterPro"/>
</dbReference>
<dbReference type="Pfam" id="PF21356">
    <property type="entry name" value="Vps27_GAT-like"/>
    <property type="match status" value="1"/>
</dbReference>
<comment type="subcellular location">
    <subcellularLocation>
        <location evidence="1">Endosome membrane</location>
        <topology evidence="1">Peripheral membrane protein</topology>
        <orientation evidence="1">Cytoplasmic side</orientation>
    </subcellularLocation>
</comment>
<dbReference type="Gene3D" id="1.25.40.90">
    <property type="match status" value="1"/>
</dbReference>
<reference evidence="14" key="1">
    <citation type="journal article" date="2022" name="IScience">
        <title>Evolution of zygomycete secretomes and the origins of terrestrial fungal ecologies.</title>
        <authorList>
            <person name="Chang Y."/>
            <person name="Wang Y."/>
            <person name="Mondo S."/>
            <person name="Ahrendt S."/>
            <person name="Andreopoulos W."/>
            <person name="Barry K."/>
            <person name="Beard J."/>
            <person name="Benny G.L."/>
            <person name="Blankenship S."/>
            <person name="Bonito G."/>
            <person name="Cuomo C."/>
            <person name="Desiro A."/>
            <person name="Gervers K.A."/>
            <person name="Hundley H."/>
            <person name="Kuo A."/>
            <person name="LaButti K."/>
            <person name="Lang B.F."/>
            <person name="Lipzen A."/>
            <person name="O'Donnell K."/>
            <person name="Pangilinan J."/>
            <person name="Reynolds N."/>
            <person name="Sandor L."/>
            <person name="Smith M.E."/>
            <person name="Tsang A."/>
            <person name="Grigoriev I.V."/>
            <person name="Stajich J.E."/>
            <person name="Spatafora J.W."/>
        </authorList>
    </citation>
    <scope>NUCLEOTIDE SEQUENCE</scope>
    <source>
        <strain evidence="14">RSA 2281</strain>
    </source>
</reference>
<evidence type="ECO:0000256" key="9">
    <source>
        <dbReference type="ARBA" id="ARBA00023136"/>
    </source>
</evidence>
<dbReference type="PROSITE" id="PS50178">
    <property type="entry name" value="ZF_FYVE"/>
    <property type="match status" value="1"/>
</dbReference>
<feature type="compositionally biased region" description="Low complexity" evidence="11">
    <location>
        <begin position="245"/>
        <end position="259"/>
    </location>
</feature>
<feature type="compositionally biased region" description="Low complexity" evidence="11">
    <location>
        <begin position="600"/>
        <end position="646"/>
    </location>
</feature>
<protein>
    <recommendedName>
        <fullName evidence="3">Vacuolar protein sorting-associated protein 27</fullName>
    </recommendedName>
</protein>
<organism evidence="14 15">
    <name type="scientific">Phascolomyces articulosus</name>
    <dbReference type="NCBI Taxonomy" id="60185"/>
    <lineage>
        <taxon>Eukaryota</taxon>
        <taxon>Fungi</taxon>
        <taxon>Fungi incertae sedis</taxon>
        <taxon>Mucoromycota</taxon>
        <taxon>Mucoromycotina</taxon>
        <taxon>Mucoromycetes</taxon>
        <taxon>Mucorales</taxon>
        <taxon>Lichtheimiaceae</taxon>
        <taxon>Phascolomyces</taxon>
    </lineage>
</organism>
<sequence length="656" mass="73263">MVSLWWGQTALDELIEKATSELLPANQEDVALQFMISDQIRSKKVNAKDAMRSLHRRLQHKNPNVQMATLSLTDTCVKNGGDQFVREIASREFMEGISTLVHSSNTDHNVRQRTLSILQTWAIAAKNTPSLSYLTDTYNLFRAEGVSFPEVQEPVNSFLLETIAPPEWTDSDVCERCRTPFTLTNRKHHCRNCGGTFCQECSSKSLPLPHMAIDEAVRVCYGCYIKLKLSRVAKKEGPLPPYPGAPQQLQQQQHQHSSAVTSSVARAPAAQPITTTTTTTQQNDEDKQFEEDLQKALALSKKEAEQSGYGTEYIPSYNMGVTGGSNKTSEWEQPTTISAMNNHNDQQQQQEGEDDPELAAAIAASLKDMEDAQKSTFEYYSNQKATSTTFIQHRDELSPIDMENIELFALLIQRMNANGKTIANDDDQINGLYTQIGALQPKLVKNLDEASQKHQKFAELHEKLNMAVKVYDQLLQQRVANSYYNRGPSLSTTTQGHTQYPTSAMPPTSPTQQQQPQQNSLYPTMQPPSSNVTYPSTVAYPQQPFPQNGGPSAAPPSSIASHPYQHEPQQPQQQQYNYGSPAPNHQQSTIQTSLPPPQPQYHYGTQPTQQQPYPQIPQQQQQQSIYPSVPTNIPTPPSSQSQPQTKPIEEAPLIDL</sequence>
<evidence type="ECO:0000256" key="11">
    <source>
        <dbReference type="SAM" id="MobiDB-lite"/>
    </source>
</evidence>
<dbReference type="InterPro" id="IPR049425">
    <property type="entry name" value="Vps27_GAT-like"/>
</dbReference>
<dbReference type="PANTHER" id="PTHR47794">
    <property type="entry name" value="VACUOLAR PROTEIN SORTING-ASSOCIATED PROTEIN 27"/>
    <property type="match status" value="1"/>
</dbReference>
<evidence type="ECO:0000313" key="14">
    <source>
        <dbReference type="EMBL" id="KAI9278317.1"/>
    </source>
</evidence>
<dbReference type="InterPro" id="IPR002014">
    <property type="entry name" value="VHS_dom"/>
</dbReference>
<evidence type="ECO:0000256" key="3">
    <source>
        <dbReference type="ARBA" id="ARBA00017753"/>
    </source>
</evidence>
<keyword evidence="15" id="KW-1185">Reference proteome</keyword>
<evidence type="ECO:0000259" key="13">
    <source>
        <dbReference type="PROSITE" id="PS50179"/>
    </source>
</evidence>
<keyword evidence="7 10" id="KW-0863">Zinc-finger</keyword>
<evidence type="ECO:0000256" key="4">
    <source>
        <dbReference type="ARBA" id="ARBA00022723"/>
    </source>
</evidence>
<dbReference type="InterPro" id="IPR008942">
    <property type="entry name" value="ENTH_VHS"/>
</dbReference>
<dbReference type="GO" id="GO:0008270">
    <property type="term" value="F:zinc ion binding"/>
    <property type="evidence" value="ECO:0007669"/>
    <property type="project" value="UniProtKB-KW"/>
</dbReference>
<dbReference type="AlphaFoldDB" id="A0AAD5KQT5"/>
<keyword evidence="8" id="KW-0862">Zinc</keyword>
<dbReference type="Pfam" id="PF01363">
    <property type="entry name" value="FYVE"/>
    <property type="match status" value="1"/>
</dbReference>
<name>A0AAD5KQT5_9FUNG</name>
<dbReference type="SMART" id="SM00064">
    <property type="entry name" value="FYVE"/>
    <property type="match status" value="1"/>
</dbReference>
<feature type="compositionally biased region" description="Low complexity" evidence="11">
    <location>
        <begin position="501"/>
        <end position="524"/>
    </location>
</feature>
<feature type="domain" description="FYVE-type" evidence="12">
    <location>
        <begin position="168"/>
        <end position="228"/>
    </location>
</feature>
<dbReference type="Gene3D" id="6.10.140.100">
    <property type="match status" value="1"/>
</dbReference>
<comment type="similarity">
    <text evidence="2">Belongs to the VPS27 family.</text>
</comment>
<dbReference type="SMART" id="SM00726">
    <property type="entry name" value="UIM"/>
    <property type="match status" value="2"/>
</dbReference>
<dbReference type="InterPro" id="IPR000306">
    <property type="entry name" value="Znf_FYVE"/>
</dbReference>
<dbReference type="Gene3D" id="3.30.40.10">
    <property type="entry name" value="Zinc/RING finger domain, C3HC4 (zinc finger)"/>
    <property type="match status" value="1"/>
</dbReference>
<dbReference type="InterPro" id="IPR011011">
    <property type="entry name" value="Znf_FYVE_PHD"/>
</dbReference>
<feature type="domain" description="VHS" evidence="13">
    <location>
        <begin position="20"/>
        <end position="149"/>
    </location>
</feature>
<dbReference type="Proteomes" id="UP001209540">
    <property type="component" value="Unassembled WGS sequence"/>
</dbReference>
<dbReference type="CDD" id="cd16979">
    <property type="entry name" value="VHS_Vps27"/>
    <property type="match status" value="1"/>
</dbReference>
<keyword evidence="6" id="KW-0967">Endosome</keyword>
<feature type="compositionally biased region" description="Polar residues" evidence="11">
    <location>
        <begin position="527"/>
        <end position="550"/>
    </location>
</feature>
<dbReference type="PROSITE" id="PS50330">
    <property type="entry name" value="UIM"/>
    <property type="match status" value="2"/>
</dbReference>
<evidence type="ECO:0000259" key="12">
    <source>
        <dbReference type="PROSITE" id="PS50178"/>
    </source>
</evidence>
<dbReference type="PANTHER" id="PTHR47794:SF1">
    <property type="entry name" value="VACUOLAR PROTEIN SORTING-ASSOCIATED PROTEIN 27"/>
    <property type="match status" value="1"/>
</dbReference>
<dbReference type="SUPFAM" id="SSF48464">
    <property type="entry name" value="ENTH/VHS domain"/>
    <property type="match status" value="1"/>
</dbReference>
<feature type="region of interest" description="Disordered" evidence="11">
    <location>
        <begin position="486"/>
        <end position="656"/>
    </location>
</feature>
<dbReference type="GO" id="GO:0043328">
    <property type="term" value="P:protein transport to vacuole involved in ubiquitin-dependent protein catabolic process via the multivesicular body sorting pathway"/>
    <property type="evidence" value="ECO:0007669"/>
    <property type="project" value="TreeGrafter"/>
</dbReference>
<feature type="compositionally biased region" description="Polar residues" evidence="11">
    <location>
        <begin position="583"/>
        <end position="593"/>
    </location>
</feature>